<dbReference type="Pfam" id="PF16178">
    <property type="entry name" value="Anoct_dimer"/>
    <property type="match status" value="1"/>
</dbReference>
<keyword evidence="4 8" id="KW-0812">Transmembrane</keyword>
<feature type="compositionally biased region" description="Basic and acidic residues" evidence="9">
    <location>
        <begin position="84"/>
        <end position="95"/>
    </location>
</feature>
<feature type="compositionally biased region" description="Pro residues" evidence="9">
    <location>
        <begin position="1"/>
        <end position="16"/>
    </location>
</feature>
<dbReference type="PANTHER" id="PTHR12308:SF13">
    <property type="entry name" value="ANOCTAMIN-1"/>
    <property type="match status" value="1"/>
</dbReference>
<evidence type="ECO:0000313" key="12">
    <source>
        <dbReference type="EMBL" id="CAL1590379.1"/>
    </source>
</evidence>
<evidence type="ECO:0000256" key="7">
    <source>
        <dbReference type="ARBA" id="ARBA00023180"/>
    </source>
</evidence>
<evidence type="ECO:0000256" key="8">
    <source>
        <dbReference type="RuleBase" id="RU280814"/>
    </source>
</evidence>
<name>A0AAV2KSS3_KNICA</name>
<evidence type="ECO:0000256" key="2">
    <source>
        <dbReference type="ARBA" id="ARBA00009671"/>
    </source>
</evidence>
<keyword evidence="7" id="KW-0325">Glycoprotein</keyword>
<evidence type="ECO:0000313" key="13">
    <source>
        <dbReference type="Proteomes" id="UP001497482"/>
    </source>
</evidence>
<feature type="transmembrane region" description="Helical" evidence="8">
    <location>
        <begin position="377"/>
        <end position="393"/>
    </location>
</feature>
<keyword evidence="3" id="KW-1003">Cell membrane</keyword>
<dbReference type="GO" id="GO:0005886">
    <property type="term" value="C:plasma membrane"/>
    <property type="evidence" value="ECO:0007669"/>
    <property type="project" value="UniProtKB-SubCell"/>
</dbReference>
<feature type="transmembrane region" description="Helical" evidence="8">
    <location>
        <begin position="300"/>
        <end position="324"/>
    </location>
</feature>
<feature type="domain" description="Anoctamin transmembrane" evidence="10">
    <location>
        <begin position="289"/>
        <end position="1071"/>
    </location>
</feature>
<feature type="transmembrane region" description="Helical" evidence="8">
    <location>
        <begin position="458"/>
        <end position="484"/>
    </location>
</feature>
<gene>
    <name evidence="12" type="ORF">KC01_LOCUS19892</name>
</gene>
<evidence type="ECO:0000256" key="4">
    <source>
        <dbReference type="ARBA" id="ARBA00022692"/>
    </source>
</evidence>
<feature type="transmembrane region" description="Helical" evidence="8">
    <location>
        <begin position="548"/>
        <end position="569"/>
    </location>
</feature>
<keyword evidence="13" id="KW-1185">Reference proteome</keyword>
<dbReference type="EMBL" id="OZ035841">
    <property type="protein sequence ID" value="CAL1590379.1"/>
    <property type="molecule type" value="Genomic_DNA"/>
</dbReference>
<evidence type="ECO:0000256" key="5">
    <source>
        <dbReference type="ARBA" id="ARBA00022989"/>
    </source>
</evidence>
<comment type="subcellular location">
    <subcellularLocation>
        <location evidence="1">Cell membrane</location>
        <topology evidence="1">Multi-pass membrane protein</topology>
    </subcellularLocation>
    <subcellularLocation>
        <location evidence="8">Membrane</location>
        <topology evidence="8">Multi-pass membrane protein</topology>
    </subcellularLocation>
</comment>
<dbReference type="AlphaFoldDB" id="A0AAV2KSS3"/>
<keyword evidence="5 8" id="KW-1133">Transmembrane helix</keyword>
<organism evidence="12 13">
    <name type="scientific">Knipowitschia caucasica</name>
    <name type="common">Caucasian dwarf goby</name>
    <name type="synonym">Pomatoschistus caucasicus</name>
    <dbReference type="NCBI Taxonomy" id="637954"/>
    <lineage>
        <taxon>Eukaryota</taxon>
        <taxon>Metazoa</taxon>
        <taxon>Chordata</taxon>
        <taxon>Craniata</taxon>
        <taxon>Vertebrata</taxon>
        <taxon>Euteleostomi</taxon>
        <taxon>Actinopterygii</taxon>
        <taxon>Neopterygii</taxon>
        <taxon>Teleostei</taxon>
        <taxon>Neoteleostei</taxon>
        <taxon>Acanthomorphata</taxon>
        <taxon>Gobiaria</taxon>
        <taxon>Gobiiformes</taxon>
        <taxon>Gobioidei</taxon>
        <taxon>Gobiidae</taxon>
        <taxon>Gobiinae</taxon>
        <taxon>Knipowitschia</taxon>
    </lineage>
</organism>
<evidence type="ECO:0000259" key="11">
    <source>
        <dbReference type="Pfam" id="PF16178"/>
    </source>
</evidence>
<dbReference type="InterPro" id="IPR007632">
    <property type="entry name" value="Anoctamin"/>
</dbReference>
<evidence type="ECO:0000256" key="3">
    <source>
        <dbReference type="ARBA" id="ARBA00022475"/>
    </source>
</evidence>
<proteinExistence type="inferred from homology"/>
<comment type="similarity">
    <text evidence="2 8">Belongs to the anoctamin family.</text>
</comment>
<feature type="region of interest" description="Disordered" evidence="9">
    <location>
        <begin position="1149"/>
        <end position="1176"/>
    </location>
</feature>
<keyword evidence="6 8" id="KW-0472">Membrane</keyword>
<dbReference type="InterPro" id="IPR049452">
    <property type="entry name" value="Anoctamin_TM"/>
</dbReference>
<dbReference type="GO" id="GO:0046983">
    <property type="term" value="F:protein dimerization activity"/>
    <property type="evidence" value="ECO:0007669"/>
    <property type="project" value="InterPro"/>
</dbReference>
<feature type="transmembrane region" description="Helical" evidence="8">
    <location>
        <begin position="673"/>
        <end position="696"/>
    </location>
</feature>
<dbReference type="Proteomes" id="UP001497482">
    <property type="component" value="Chromosome 19"/>
</dbReference>
<feature type="compositionally biased region" description="Acidic residues" evidence="9">
    <location>
        <begin position="1157"/>
        <end position="1176"/>
    </location>
</feature>
<evidence type="ECO:0000256" key="9">
    <source>
        <dbReference type="SAM" id="MobiDB-lite"/>
    </source>
</evidence>
<evidence type="ECO:0000259" key="10">
    <source>
        <dbReference type="Pfam" id="PF04547"/>
    </source>
</evidence>
<dbReference type="GO" id="GO:0005229">
    <property type="term" value="F:intracellularly calcium-gated chloride channel activity"/>
    <property type="evidence" value="ECO:0007669"/>
    <property type="project" value="TreeGrafter"/>
</dbReference>
<sequence length="1176" mass="134475">MKTLHPDPPGPGPGPGLGPYMSDGRRRVDYVLAYHIPKPSGTRRHSHKFSEAGLMRRLRRSLSMRSSRAPLQPKEDPKLTAQDHPQDYHEDDRKFKRDEFEQNLRDTGLELEREELNNIPDTGFLKIHAPWNVLCREAEFMKLKMPTTKFYEVKQGSNIVEKIRLFIHKVTAPLHPNVDLSGSHSLKWLSHPFSREKQHLFDLSDRDKFFDSKTRSSIVYKVLKRTRCTRAKYNMGITSLLAHGIYTAAFPLHDGDIEGVTAEPNDRKLLYEEWASYSVFYKYQPVGLIRKYFGEKVGLYFAWLGVYTQMLIPAALVGVIVFLYGCASVDDNIPSMEICDARNNITMCPLCDQACSYWKLTDACGTARASHLFDNPATVFFSIFMALWAVLFMEHWKRRQMRLNYLWDLTSFGEEEEEEHKDHNRAEYEFRVMKKSLKKEHSKEEKVKLTCTDRMPAYVTVVTVMFFMIAVTFAIAFGVILYRISIRAALHMSTYPAARANIRATVKTTAAIINLIIIIIMDEVYAAVARWLTRLEVPKTDKSFEERLIFKTFVLKFVNAFSPIVYLAFFRGRLVGRPGAYLYVVGSYRMEECAHAGCLMELCIQLCITMLGKQLIQNNLFEIGIPKLKKLMRKRKSDLDGISEEERHKTLKRHEKDMILGPFSGLNPEYMEMIIQFGMVTLFVASFPLAPLFALLNNIIEIRLDAKKFVTELRRPIAAKARDIGIWYNLLRGLSKVAVIVNAFVISFTSDFIPRLVYQYMYSADGSMHGFVNHTLSYFNVADFQPGTAPLNPHNLGYRVSTCRSVSHDPHNLGYRVSTCRSVSHDPHNLGYRVSTCRSVSHDPHNLSYRVSTCRSVSHDPHNLSYRVSTCRSVSHDPHNLSYRVSTCRSVSHDPHNLSYRVSTCRSVSHDPHSLGYRVSTCRSVSHDPHSLGYRVSTCRSVSHDPHSLGYRVSTCRSVSHDPHSLGYRVSTCRSVSHDPHSLGYRVSTCRSVSHDPHNLGYRVSTGRFKDYREPPWSSTKYDLSKEFWAILAARLAFVIVFQNVVMLMSDFVDWLIPDIPKDISLQIHKEKILMVELFLKEEQGRRLTLTPQTLTPQTLTPQTLTPQTLTLQTLTPDPQTLTPQTLTPQTLIPQTLILQTLTPQTLTLQTLTPDPTDPDPTDPDPTDPDPTDPDP</sequence>
<feature type="region of interest" description="Disordered" evidence="9">
    <location>
        <begin position="62"/>
        <end position="95"/>
    </location>
</feature>
<reference evidence="12 13" key="1">
    <citation type="submission" date="2024-04" db="EMBL/GenBank/DDBJ databases">
        <authorList>
            <person name="Waldvogel A.-M."/>
            <person name="Schoenle A."/>
        </authorList>
    </citation>
    <scope>NUCLEOTIDE SEQUENCE [LARGE SCALE GENOMIC DNA]</scope>
</reference>
<feature type="region of interest" description="Disordered" evidence="9">
    <location>
        <begin position="1"/>
        <end position="23"/>
    </location>
</feature>
<dbReference type="Pfam" id="PF04547">
    <property type="entry name" value="Anoctamin"/>
    <property type="match status" value="1"/>
</dbReference>
<protein>
    <recommendedName>
        <fullName evidence="8">Anoctamin</fullName>
    </recommendedName>
</protein>
<feature type="transmembrane region" description="Helical" evidence="8">
    <location>
        <begin position="504"/>
        <end position="528"/>
    </location>
</feature>
<feature type="domain" description="Anoctamin dimerisation" evidence="11">
    <location>
        <begin position="20"/>
        <end position="286"/>
    </location>
</feature>
<accession>A0AAV2KSS3</accession>
<dbReference type="PANTHER" id="PTHR12308">
    <property type="entry name" value="ANOCTAMIN"/>
    <property type="match status" value="1"/>
</dbReference>
<dbReference type="InterPro" id="IPR032394">
    <property type="entry name" value="Anoct_dimer"/>
</dbReference>
<evidence type="ECO:0000256" key="6">
    <source>
        <dbReference type="ARBA" id="ARBA00023136"/>
    </source>
</evidence>
<evidence type="ECO:0000256" key="1">
    <source>
        <dbReference type="ARBA" id="ARBA00004651"/>
    </source>
</evidence>
<comment type="caution">
    <text evidence="8">Lacks conserved residue(s) required for the propagation of feature annotation.</text>
</comment>